<organism evidence="2 3">
    <name type="scientific">Polarella glacialis</name>
    <name type="common">Dinoflagellate</name>
    <dbReference type="NCBI Taxonomy" id="89957"/>
    <lineage>
        <taxon>Eukaryota</taxon>
        <taxon>Sar</taxon>
        <taxon>Alveolata</taxon>
        <taxon>Dinophyceae</taxon>
        <taxon>Suessiales</taxon>
        <taxon>Suessiaceae</taxon>
        <taxon>Polarella</taxon>
    </lineage>
</organism>
<gene>
    <name evidence="2" type="ORF">PGLA2088_LOCUS20888</name>
</gene>
<protein>
    <submittedName>
        <fullName evidence="2">Uncharacterized protein</fullName>
    </submittedName>
</protein>
<accession>A0A813JGZ9</accession>
<proteinExistence type="predicted"/>
<dbReference type="EMBL" id="CAJNNW010025697">
    <property type="protein sequence ID" value="CAE8678587.1"/>
    <property type="molecule type" value="Genomic_DNA"/>
</dbReference>
<comment type="caution">
    <text evidence="2">The sequence shown here is derived from an EMBL/GenBank/DDBJ whole genome shotgun (WGS) entry which is preliminary data.</text>
</comment>
<feature type="region of interest" description="Disordered" evidence="1">
    <location>
        <begin position="1"/>
        <end position="33"/>
    </location>
</feature>
<evidence type="ECO:0000256" key="1">
    <source>
        <dbReference type="SAM" id="MobiDB-lite"/>
    </source>
</evidence>
<feature type="compositionally biased region" description="Basic and acidic residues" evidence="1">
    <location>
        <begin position="1"/>
        <end position="17"/>
    </location>
</feature>
<evidence type="ECO:0000313" key="2">
    <source>
        <dbReference type="EMBL" id="CAE8678587.1"/>
    </source>
</evidence>
<dbReference type="AlphaFoldDB" id="A0A813JGZ9"/>
<reference evidence="2" key="1">
    <citation type="submission" date="2021-02" db="EMBL/GenBank/DDBJ databases">
        <authorList>
            <person name="Dougan E. K."/>
            <person name="Rhodes N."/>
            <person name="Thang M."/>
            <person name="Chan C."/>
        </authorList>
    </citation>
    <scope>NUCLEOTIDE SEQUENCE</scope>
</reference>
<name>A0A813JGZ9_POLGL</name>
<dbReference type="Proteomes" id="UP000626109">
    <property type="component" value="Unassembled WGS sequence"/>
</dbReference>
<evidence type="ECO:0000313" key="3">
    <source>
        <dbReference type="Proteomes" id="UP000626109"/>
    </source>
</evidence>
<feature type="non-terminal residue" evidence="2">
    <location>
        <position position="75"/>
    </location>
</feature>
<feature type="non-terminal residue" evidence="2">
    <location>
        <position position="1"/>
    </location>
</feature>
<sequence>VTLKRRRDERQLARNLEKSQIGAPVRRVQKAPGGRMEISAELNRSLPAVAPELLACAQASQAATQLPTWQPTASS</sequence>